<sequence>MRTLDEVFECFSISDGQTLSFHHHYRNGDRLINEVLMTSQRLGICDLTIAPSSIFPVHADLVPLIQDGTITNIITDYMRGPVADSVVAGELKGSCLLQSHGGRARAIASGQLKIDVAFVAAPLASFSGDTTGRGGRMACGPLGYPAVDAAFASHTVVVTDELTTSPLSKLDIPGHYVDAILQMDKPGMTDGIQSGATVPSLTESARQIGAMVAACIEAAGLLRSGVSLQSGAGGYSLGAVASIGARMQELGVQGSFLSGGITASHVKMLETDLFAEIKDVQCFDLEAVRSSIANETHHMMTAAEYASPIQDGAVVDELDIMLLGAVEVDARFNVNVVLGGNGGVLGGPGGHPDTAAGAKLRIVTTELTGGGYAKLVPEVQSVSTPGWDIDLIVTDQGIAVNPIRADLQDRLVAAGLPVRPFAELCDMAAAQATKQPHRVGRAPTVWIEARDGRILDFI</sequence>
<dbReference type="PANTHER" id="PTHR40596">
    <property type="entry name" value="CITRATE LYASE ALPHA CHAIN"/>
    <property type="match status" value="1"/>
</dbReference>
<dbReference type="Pfam" id="PF04223">
    <property type="entry name" value="CitF"/>
    <property type="match status" value="1"/>
</dbReference>
<dbReference type="GO" id="GO:0008814">
    <property type="term" value="F:citrate CoA-transferase activity"/>
    <property type="evidence" value="ECO:0007669"/>
    <property type="project" value="InterPro"/>
</dbReference>
<dbReference type="AlphaFoldDB" id="A0A9Q2P029"/>
<dbReference type="InterPro" id="IPR037171">
    <property type="entry name" value="NagB/RpiA_transferase-like"/>
</dbReference>
<dbReference type="EMBL" id="JAFBXE010000013">
    <property type="protein sequence ID" value="MBM2414148.1"/>
    <property type="molecule type" value="Genomic_DNA"/>
</dbReference>
<protein>
    <submittedName>
        <fullName evidence="1">Citrate CoA-transferase</fullName>
    </submittedName>
</protein>
<dbReference type="EMBL" id="JAFBXF010000013">
    <property type="protein sequence ID" value="MBM2418818.1"/>
    <property type="molecule type" value="Genomic_DNA"/>
</dbReference>
<dbReference type="InterPro" id="IPR006472">
    <property type="entry name" value="Citrate_lyase_asu"/>
</dbReference>
<proteinExistence type="predicted"/>
<reference evidence="1 4" key="1">
    <citation type="submission" date="2021-01" db="EMBL/GenBank/DDBJ databases">
        <title>Diatom-associated Roseobacters Show Island Model of Population Structure.</title>
        <authorList>
            <person name="Qu L."/>
            <person name="Feng X."/>
            <person name="Chen Y."/>
            <person name="Li L."/>
            <person name="Wang X."/>
            <person name="Hu Z."/>
            <person name="Wang H."/>
            <person name="Luo H."/>
        </authorList>
    </citation>
    <scope>NUCLEOTIDE SEQUENCE</scope>
    <source>
        <strain evidence="2 4">CC28-63</strain>
        <strain evidence="1">CC28-69</strain>
    </source>
</reference>
<dbReference type="GO" id="GO:0005737">
    <property type="term" value="C:cytoplasm"/>
    <property type="evidence" value="ECO:0007669"/>
    <property type="project" value="InterPro"/>
</dbReference>
<evidence type="ECO:0000313" key="3">
    <source>
        <dbReference type="Proteomes" id="UP000755667"/>
    </source>
</evidence>
<gene>
    <name evidence="1" type="ORF">JQX41_17650</name>
    <name evidence="2" type="ORF">JQX48_17665</name>
</gene>
<keyword evidence="4" id="KW-1185">Reference proteome</keyword>
<evidence type="ECO:0000313" key="4">
    <source>
        <dbReference type="Proteomes" id="UP000809440"/>
    </source>
</evidence>
<comment type="caution">
    <text evidence="1">The sequence shown here is derived from an EMBL/GenBank/DDBJ whole genome shotgun (WGS) entry which is preliminary data.</text>
</comment>
<dbReference type="Proteomes" id="UP000809440">
    <property type="component" value="Unassembled WGS sequence"/>
</dbReference>
<dbReference type="Proteomes" id="UP000755667">
    <property type="component" value="Unassembled WGS sequence"/>
</dbReference>
<dbReference type="PANTHER" id="PTHR40596:SF1">
    <property type="entry name" value="CITRATE LYASE ALPHA CHAIN"/>
    <property type="match status" value="1"/>
</dbReference>
<dbReference type="RefSeq" id="WP_203276029.1">
    <property type="nucleotide sequence ID" value="NZ_JAFBWU010000013.1"/>
</dbReference>
<organism evidence="1 3">
    <name type="scientific">Marivita cryptomonadis</name>
    <dbReference type="NCBI Taxonomy" id="505252"/>
    <lineage>
        <taxon>Bacteria</taxon>
        <taxon>Pseudomonadati</taxon>
        <taxon>Pseudomonadota</taxon>
        <taxon>Alphaproteobacteria</taxon>
        <taxon>Rhodobacterales</taxon>
        <taxon>Roseobacteraceae</taxon>
        <taxon>Marivita</taxon>
    </lineage>
</organism>
<dbReference type="Gene3D" id="3.40.1080.10">
    <property type="entry name" value="Glutaconate Coenzyme A-transferase"/>
    <property type="match status" value="2"/>
</dbReference>
<accession>A0A9Q2P029</accession>
<dbReference type="GO" id="GO:0006084">
    <property type="term" value="P:acetyl-CoA metabolic process"/>
    <property type="evidence" value="ECO:0007669"/>
    <property type="project" value="InterPro"/>
</dbReference>
<name>A0A9Q2P029_9RHOB</name>
<evidence type="ECO:0000313" key="2">
    <source>
        <dbReference type="EMBL" id="MBM2418818.1"/>
    </source>
</evidence>
<dbReference type="SUPFAM" id="SSF100950">
    <property type="entry name" value="NagB/RpiA/CoA transferase-like"/>
    <property type="match status" value="2"/>
</dbReference>
<evidence type="ECO:0000313" key="1">
    <source>
        <dbReference type="EMBL" id="MBM2414148.1"/>
    </source>
</evidence>
<dbReference type="GO" id="GO:0009346">
    <property type="term" value="C:ATP-independent citrate lyase complex"/>
    <property type="evidence" value="ECO:0007669"/>
    <property type="project" value="InterPro"/>
</dbReference>